<dbReference type="EMBL" id="LT882685">
    <property type="protein sequence ID" value="SMY28365.1"/>
    <property type="molecule type" value="Genomic_DNA"/>
</dbReference>
<protein>
    <submittedName>
        <fullName evidence="2">Uncharacterized protein</fullName>
    </submittedName>
</protein>
<gene>
    <name evidence="2" type="ORF">ZT1A5_G9810</name>
</gene>
<evidence type="ECO:0000313" key="2">
    <source>
        <dbReference type="EMBL" id="SMY28365.1"/>
    </source>
</evidence>
<proteinExistence type="predicted"/>
<feature type="region of interest" description="Disordered" evidence="1">
    <location>
        <begin position="735"/>
        <end position="765"/>
    </location>
</feature>
<organism evidence="2 3">
    <name type="scientific">Zymoseptoria tritici ST99CH_1A5</name>
    <dbReference type="NCBI Taxonomy" id="1276529"/>
    <lineage>
        <taxon>Eukaryota</taxon>
        <taxon>Fungi</taxon>
        <taxon>Dikarya</taxon>
        <taxon>Ascomycota</taxon>
        <taxon>Pezizomycotina</taxon>
        <taxon>Dothideomycetes</taxon>
        <taxon>Dothideomycetidae</taxon>
        <taxon>Mycosphaerellales</taxon>
        <taxon>Mycosphaerellaceae</taxon>
        <taxon>Zymoseptoria</taxon>
    </lineage>
</organism>
<feature type="compositionally biased region" description="Low complexity" evidence="1">
    <location>
        <begin position="412"/>
        <end position="425"/>
    </location>
</feature>
<feature type="compositionally biased region" description="Low complexity" evidence="1">
    <location>
        <begin position="310"/>
        <end position="328"/>
    </location>
</feature>
<evidence type="ECO:0000256" key="1">
    <source>
        <dbReference type="SAM" id="MobiDB-lite"/>
    </source>
</evidence>
<feature type="region of interest" description="Disordered" evidence="1">
    <location>
        <begin position="306"/>
        <end position="503"/>
    </location>
</feature>
<dbReference type="AlphaFoldDB" id="A0A1Y6LVH1"/>
<dbReference type="Proteomes" id="UP000215453">
    <property type="component" value="Chromosome 10"/>
</dbReference>
<feature type="compositionally biased region" description="Polar residues" evidence="1">
    <location>
        <begin position="369"/>
        <end position="393"/>
    </location>
</feature>
<feature type="compositionally biased region" description="Pro residues" evidence="1">
    <location>
        <begin position="351"/>
        <end position="368"/>
    </location>
</feature>
<evidence type="ECO:0000313" key="3">
    <source>
        <dbReference type="Proteomes" id="UP000215453"/>
    </source>
</evidence>
<reference evidence="2 3" key="1">
    <citation type="submission" date="2016-10" db="EMBL/GenBank/DDBJ databases">
        <authorList>
            <person name="Varghese N."/>
        </authorList>
    </citation>
    <scope>NUCLEOTIDE SEQUENCE [LARGE SCALE GENOMIC DNA]</scope>
</reference>
<accession>A0A1Y6LVH1</accession>
<name>A0A1Y6LVH1_ZYMTR</name>
<sequence>MESVLEHVIYRISVWTRSHQTSRDSDRTYNLLPKGQPDALWSIMYSAFYRPVASIGEKACNSVREDYLWNVKGVVMNPFFTNPGYLPNGSWPTHSSLAPSCTLGCAGCAITGNSVELLFWPEQTAAPTANGTGWQNNTASLTISDRGPVTAVVGTYTFTSPTVYISYDTLYAAHSCGPIGDVYNNTILPLANTNHLSSLMLTAQNPGLFGPVYTYYYSASFNLSDLVEPVPQSVYDQAPACQSQSYKNCKVGGGPCGFVCATDKPYAPIIAVPVELTDLHPEWKSCTPWYGGLYDPPIALTQAPTADVITPPGVGPSPTTTPAAEAPPIQGMPPSVTAPPVQEPTTKAPAQPTPTPDTEPESPRPPQNGSPGSSEPEGQQPGNGDQPSNESPSNGPPKDNQASDGQLEHDSNPSSPNNPLTSNDPGSSEPGPDQPDLPVVITQPTQSDGFIFSPEQSPDPPVNHGSPTNALEVLTQALNPGVGSDADSPATSNPSITPPPGNVVLSPPDIPVSRSGSDYFVGTNQLPPGSATTVYGVEVSNDPNADGVIIADSTTLSLAANEATTLSAWSHGAERLTITRQDNEHIVVAEHTLTQGEVATFRDVSVSVGPEGQVVVLGSTALSLEDGGYTTLPNAYPTAVNPEILIGSEAYVVAGVSVHAGEVVTINGVAVSIGRGAEVVVDGKTTMILGMGETTALPFWTASGHQGTRGEGVTVVKNGMTFVNGEVSVAATGTDTSMASRASRKTDEIPQPGSATRAVDDESPTATETGAAAALMAVTSGHLLAVCGLLAIML</sequence>